<protein>
    <submittedName>
        <fullName evidence="2">Uncharacterized protein</fullName>
    </submittedName>
</protein>
<gene>
    <name evidence="2" type="primary">RvY_05575</name>
    <name evidence="2" type="synonym">RvY_05575.1</name>
    <name evidence="2" type="ORF">RvY_05575-1</name>
</gene>
<feature type="region of interest" description="Disordered" evidence="1">
    <location>
        <begin position="1"/>
        <end position="28"/>
    </location>
</feature>
<evidence type="ECO:0000313" key="3">
    <source>
        <dbReference type="Proteomes" id="UP000186922"/>
    </source>
</evidence>
<sequence length="128" mass="14173">MCRRVSKARGDTWLQNGQKTTTTTKCPNLSRDPIFPVFPSKKRKKKVKLRPFSFLGLPFRSPRSSRAKVLTWKPLEMDHKIFPTATETTFVSLQAGALDNAYLLGSRTTGSPLGMQGVDEGATDTGTL</sequence>
<reference evidence="2 3" key="1">
    <citation type="journal article" date="2016" name="Nat. Commun.">
        <title>Extremotolerant tardigrade genome and improved radiotolerance of human cultured cells by tardigrade-unique protein.</title>
        <authorList>
            <person name="Hashimoto T."/>
            <person name="Horikawa D.D."/>
            <person name="Saito Y."/>
            <person name="Kuwahara H."/>
            <person name="Kozuka-Hata H."/>
            <person name="Shin-I T."/>
            <person name="Minakuchi Y."/>
            <person name="Ohishi K."/>
            <person name="Motoyama A."/>
            <person name="Aizu T."/>
            <person name="Enomoto A."/>
            <person name="Kondo K."/>
            <person name="Tanaka S."/>
            <person name="Hara Y."/>
            <person name="Koshikawa S."/>
            <person name="Sagara H."/>
            <person name="Miura T."/>
            <person name="Yokobori S."/>
            <person name="Miyagawa K."/>
            <person name="Suzuki Y."/>
            <person name="Kubo T."/>
            <person name="Oyama M."/>
            <person name="Kohara Y."/>
            <person name="Fujiyama A."/>
            <person name="Arakawa K."/>
            <person name="Katayama T."/>
            <person name="Toyoda A."/>
            <person name="Kunieda T."/>
        </authorList>
    </citation>
    <scope>NUCLEOTIDE SEQUENCE [LARGE SCALE GENOMIC DNA]</scope>
    <source>
        <strain evidence="2 3">YOKOZUNA-1</strain>
    </source>
</reference>
<feature type="compositionally biased region" description="Polar residues" evidence="1">
    <location>
        <begin position="13"/>
        <end position="27"/>
    </location>
</feature>
<evidence type="ECO:0000313" key="2">
    <source>
        <dbReference type="EMBL" id="GAU93676.1"/>
    </source>
</evidence>
<accession>A0A1D1UVG3</accession>
<keyword evidence="3" id="KW-1185">Reference proteome</keyword>
<dbReference type="EMBL" id="BDGG01000002">
    <property type="protein sequence ID" value="GAU93676.1"/>
    <property type="molecule type" value="Genomic_DNA"/>
</dbReference>
<proteinExistence type="predicted"/>
<name>A0A1D1UVG3_RAMVA</name>
<evidence type="ECO:0000256" key="1">
    <source>
        <dbReference type="SAM" id="MobiDB-lite"/>
    </source>
</evidence>
<comment type="caution">
    <text evidence="2">The sequence shown here is derived from an EMBL/GenBank/DDBJ whole genome shotgun (WGS) entry which is preliminary data.</text>
</comment>
<dbReference type="Proteomes" id="UP000186922">
    <property type="component" value="Unassembled WGS sequence"/>
</dbReference>
<organism evidence="2 3">
    <name type="scientific">Ramazzottius varieornatus</name>
    <name type="common">Water bear</name>
    <name type="synonym">Tardigrade</name>
    <dbReference type="NCBI Taxonomy" id="947166"/>
    <lineage>
        <taxon>Eukaryota</taxon>
        <taxon>Metazoa</taxon>
        <taxon>Ecdysozoa</taxon>
        <taxon>Tardigrada</taxon>
        <taxon>Eutardigrada</taxon>
        <taxon>Parachela</taxon>
        <taxon>Hypsibioidea</taxon>
        <taxon>Ramazzottiidae</taxon>
        <taxon>Ramazzottius</taxon>
    </lineage>
</organism>
<dbReference type="AlphaFoldDB" id="A0A1D1UVG3"/>